<dbReference type="PANTHER" id="PTHR48081">
    <property type="entry name" value="AB HYDROLASE SUPERFAMILY PROTEIN C4A8.06C"/>
    <property type="match status" value="1"/>
</dbReference>
<feature type="domain" description="Alpha/beta hydrolase fold-3" evidence="2">
    <location>
        <begin position="32"/>
        <end position="234"/>
    </location>
</feature>
<dbReference type="EMBL" id="BFFO01000010">
    <property type="protein sequence ID" value="GBG97342.1"/>
    <property type="molecule type" value="Genomic_DNA"/>
</dbReference>
<evidence type="ECO:0000259" key="2">
    <source>
        <dbReference type="Pfam" id="PF07859"/>
    </source>
</evidence>
<proteinExistence type="predicted"/>
<dbReference type="AlphaFoldDB" id="A0A2R5HH85"/>
<dbReference type="RefSeq" id="WP_109246300.1">
    <property type="nucleotide sequence ID" value="NZ_BFFO01000010.1"/>
</dbReference>
<evidence type="ECO:0000313" key="3">
    <source>
        <dbReference type="EMBL" id="GBG97342.1"/>
    </source>
</evidence>
<name>A0A2R5HH85_9LACT</name>
<evidence type="ECO:0000256" key="1">
    <source>
        <dbReference type="ARBA" id="ARBA00022801"/>
    </source>
</evidence>
<dbReference type="SUPFAM" id="SSF53474">
    <property type="entry name" value="alpha/beta-Hydrolases"/>
    <property type="match status" value="1"/>
</dbReference>
<dbReference type="InterPro" id="IPR029058">
    <property type="entry name" value="AB_hydrolase_fold"/>
</dbReference>
<dbReference type="InterPro" id="IPR050300">
    <property type="entry name" value="GDXG_lipolytic_enzyme"/>
</dbReference>
<keyword evidence="1" id="KW-0378">Hydrolase</keyword>
<evidence type="ECO:0000313" key="4">
    <source>
        <dbReference type="Proteomes" id="UP000245021"/>
    </source>
</evidence>
<organism evidence="3 4">
    <name type="scientific">Lactococcus termiticola</name>
    <dbReference type="NCBI Taxonomy" id="2169526"/>
    <lineage>
        <taxon>Bacteria</taxon>
        <taxon>Bacillati</taxon>
        <taxon>Bacillota</taxon>
        <taxon>Bacilli</taxon>
        <taxon>Lactobacillales</taxon>
        <taxon>Streptococcaceae</taxon>
        <taxon>Lactococcus</taxon>
    </lineage>
</organism>
<comment type="caution">
    <text evidence="3">The sequence shown here is derived from an EMBL/GenBank/DDBJ whole genome shotgun (WGS) entry which is preliminary data.</text>
</comment>
<gene>
    <name evidence="3" type="ORF">NtB2_01481</name>
</gene>
<keyword evidence="4" id="KW-1185">Reference proteome</keyword>
<dbReference type="Pfam" id="PF07859">
    <property type="entry name" value="Abhydrolase_3"/>
    <property type="match status" value="1"/>
</dbReference>
<reference evidence="3 4" key="1">
    <citation type="journal article" date="2018" name="Genome Announc.">
        <title>Draft Genome Sequence of Lactococcus sp. Strain NtB2 (JCM 32569), Isolated from the Gut of the Higher Termite Nasutitermes takasagoensis.</title>
        <authorList>
            <person name="Noda S."/>
            <person name="Aihara C."/>
            <person name="Yuki M."/>
            <person name="Ohkuma M."/>
        </authorList>
    </citation>
    <scope>NUCLEOTIDE SEQUENCE [LARGE SCALE GENOMIC DNA]</scope>
    <source>
        <strain evidence="3 4">NtB2</strain>
    </source>
</reference>
<sequence length="265" mass="29638">MEERYIKGSDGRKLRLLIFKGKKTSEKLPAYLWFHGGGYAMGSPEMAGFYAERLIAASPCIMIAPDYSLSTEKPYPAALEDAYASLYWLFQEADDLGIRREQIFVGGDSAGGGLAASLSLYARDKGEINIAFQTPLYPMLDDRMETASAKMSKDPAWNPKMNEIAWRMYLGDLKEATSYAAPAREEDFKGLPPTYTFVGDLEIFHDETIAYIEKLKKAGVSAKIDVYKGCYHGFDRTATAVGEEAVQGLVEAYLYARKHYFSKQK</sequence>
<accession>A0A2R5HH85</accession>
<dbReference type="Proteomes" id="UP000245021">
    <property type="component" value="Unassembled WGS sequence"/>
</dbReference>
<dbReference type="GO" id="GO:0016787">
    <property type="term" value="F:hydrolase activity"/>
    <property type="evidence" value="ECO:0007669"/>
    <property type="project" value="UniProtKB-KW"/>
</dbReference>
<dbReference type="OrthoDB" id="9815425at2"/>
<dbReference type="PANTHER" id="PTHR48081:SF8">
    <property type="entry name" value="ALPHA_BETA HYDROLASE FOLD-3 DOMAIN-CONTAINING PROTEIN-RELATED"/>
    <property type="match status" value="1"/>
</dbReference>
<dbReference type="Gene3D" id="3.40.50.1820">
    <property type="entry name" value="alpha/beta hydrolase"/>
    <property type="match status" value="1"/>
</dbReference>
<dbReference type="InterPro" id="IPR013094">
    <property type="entry name" value="AB_hydrolase_3"/>
</dbReference>
<protein>
    <submittedName>
        <fullName evidence="3">Esterase/lipase</fullName>
    </submittedName>
</protein>